<evidence type="ECO:0000313" key="2">
    <source>
        <dbReference type="Proteomes" id="UP000629365"/>
    </source>
</evidence>
<evidence type="ECO:0000313" key="1">
    <source>
        <dbReference type="EMBL" id="GGD68784.1"/>
    </source>
</evidence>
<dbReference type="RefSeq" id="WP_229702734.1">
    <property type="nucleotide sequence ID" value="NZ_BMCM01000001.1"/>
</dbReference>
<dbReference type="Proteomes" id="UP000629365">
    <property type="component" value="Unassembled WGS sequence"/>
</dbReference>
<dbReference type="EMBL" id="BMCM01000001">
    <property type="protein sequence ID" value="GGD68784.1"/>
    <property type="molecule type" value="Genomic_DNA"/>
</dbReference>
<accession>A0ABQ1RJ58</accession>
<sequence>MSRSDDELFALLRTTIDEIDPMPQGLADRMIAAVAVADVSREYALLTLMENAHAAVRGDSDTTTLQFSDGKASILLHISRTASGRRRVDGWVDADAAELRLIQGEGRGERIWTAVPDEQGRCAFDEIPAGLSRALLIITGAAKDLLTPQFEV</sequence>
<reference evidence="2" key="1">
    <citation type="journal article" date="2019" name="Int. J. Syst. Evol. Microbiol.">
        <title>The Global Catalogue of Microorganisms (GCM) 10K type strain sequencing project: providing services to taxonomists for standard genome sequencing and annotation.</title>
        <authorList>
            <consortium name="The Broad Institute Genomics Platform"/>
            <consortium name="The Broad Institute Genome Sequencing Center for Infectious Disease"/>
            <person name="Wu L."/>
            <person name="Ma J."/>
        </authorList>
    </citation>
    <scope>NUCLEOTIDE SEQUENCE [LARGE SCALE GENOMIC DNA]</scope>
    <source>
        <strain evidence="2">CCM 7640</strain>
    </source>
</reference>
<name>A0ABQ1RJ58_9MICO</name>
<proteinExistence type="predicted"/>
<protein>
    <recommendedName>
        <fullName evidence="3">Histidine kinase</fullName>
    </recommendedName>
</protein>
<keyword evidence="2" id="KW-1185">Reference proteome</keyword>
<gene>
    <name evidence="1" type="ORF">GCM10007269_09830</name>
</gene>
<evidence type="ECO:0008006" key="3">
    <source>
        <dbReference type="Google" id="ProtNLM"/>
    </source>
</evidence>
<comment type="caution">
    <text evidence="1">The sequence shown here is derived from an EMBL/GenBank/DDBJ whole genome shotgun (WGS) entry which is preliminary data.</text>
</comment>
<organism evidence="1 2">
    <name type="scientific">Microbacterium murale</name>
    <dbReference type="NCBI Taxonomy" id="1081040"/>
    <lineage>
        <taxon>Bacteria</taxon>
        <taxon>Bacillati</taxon>
        <taxon>Actinomycetota</taxon>
        <taxon>Actinomycetes</taxon>
        <taxon>Micrococcales</taxon>
        <taxon>Microbacteriaceae</taxon>
        <taxon>Microbacterium</taxon>
    </lineage>
</organism>